<evidence type="ECO:0000256" key="1">
    <source>
        <dbReference type="SAM" id="MobiDB-lite"/>
    </source>
</evidence>
<dbReference type="EMBL" id="QGKW02001940">
    <property type="protein sequence ID" value="KAF2558757.1"/>
    <property type="molecule type" value="Genomic_DNA"/>
</dbReference>
<organism evidence="2 3">
    <name type="scientific">Brassica cretica</name>
    <name type="common">Mustard</name>
    <dbReference type="NCBI Taxonomy" id="69181"/>
    <lineage>
        <taxon>Eukaryota</taxon>
        <taxon>Viridiplantae</taxon>
        <taxon>Streptophyta</taxon>
        <taxon>Embryophyta</taxon>
        <taxon>Tracheophyta</taxon>
        <taxon>Spermatophyta</taxon>
        <taxon>Magnoliopsida</taxon>
        <taxon>eudicotyledons</taxon>
        <taxon>Gunneridae</taxon>
        <taxon>Pentapetalae</taxon>
        <taxon>rosids</taxon>
        <taxon>malvids</taxon>
        <taxon>Brassicales</taxon>
        <taxon>Brassicaceae</taxon>
        <taxon>Brassiceae</taxon>
        <taxon>Brassica</taxon>
    </lineage>
</organism>
<evidence type="ECO:0000313" key="2">
    <source>
        <dbReference type="EMBL" id="KAF2558757.1"/>
    </source>
</evidence>
<dbReference type="AlphaFoldDB" id="A0A8S9HPC5"/>
<feature type="compositionally biased region" description="Low complexity" evidence="1">
    <location>
        <begin position="213"/>
        <end position="226"/>
    </location>
</feature>
<feature type="region of interest" description="Disordered" evidence="1">
    <location>
        <begin position="178"/>
        <end position="226"/>
    </location>
</feature>
<sequence length="413" mass="46597">MASKRRNNQRSCCFYIVDLWSLRMAMDRDTTKKSPRLKLIELGLFVADLDPEPALRPLDEVTTLVPRQFNWFLGPLEFLRRHLHNASFEKIFASRASCTKAGTHVLYSAQVNVKTSSEYYFARSCSMLRARQLILVKDGPLRHTRLWSLTNMPITRFRPSPRSTRWYLISSPYARHHHQQDVTAASNGLSLTKGSPPTSSVSRRQLEAPLPDTVSTSSTKTSASTTTTAGLCTNYDLLRLISSHRISSPTSSPRSPSQTSQTQLSSDLGTDPLRTRFSSARLGLVTYDYFNLRSSSESEYTRHHKLMVADCSSLGLLASLEHDVIPRRHVHRGDLIVTVRPWWYVHDDVYGDLFLAVSQLMLYPWQLAPVVPNTVLTDHSCSHPGVGSLIEIRSMSMTARPRRSVCDTSIMAT</sequence>
<reference evidence="2" key="1">
    <citation type="submission" date="2019-12" db="EMBL/GenBank/DDBJ databases">
        <title>Genome sequencing and annotation of Brassica cretica.</title>
        <authorList>
            <person name="Studholme D.J."/>
            <person name="Sarris P.F."/>
        </authorList>
    </citation>
    <scope>NUCLEOTIDE SEQUENCE</scope>
    <source>
        <strain evidence="2">PFS-001/15</strain>
        <tissue evidence="2">Leaf</tissue>
    </source>
</reference>
<dbReference type="Proteomes" id="UP000712281">
    <property type="component" value="Unassembled WGS sequence"/>
</dbReference>
<proteinExistence type="predicted"/>
<comment type="caution">
    <text evidence="2">The sequence shown here is derived from an EMBL/GenBank/DDBJ whole genome shotgun (WGS) entry which is preliminary data.</text>
</comment>
<feature type="region of interest" description="Disordered" evidence="1">
    <location>
        <begin position="246"/>
        <end position="272"/>
    </location>
</feature>
<feature type="compositionally biased region" description="Polar residues" evidence="1">
    <location>
        <begin position="181"/>
        <end position="203"/>
    </location>
</feature>
<protein>
    <submittedName>
        <fullName evidence="2">Uncharacterized protein</fullName>
    </submittedName>
</protein>
<gene>
    <name evidence="2" type="ORF">F2Q68_00015515</name>
</gene>
<feature type="compositionally biased region" description="Low complexity" evidence="1">
    <location>
        <begin position="246"/>
        <end position="266"/>
    </location>
</feature>
<evidence type="ECO:0000313" key="3">
    <source>
        <dbReference type="Proteomes" id="UP000712281"/>
    </source>
</evidence>
<name>A0A8S9HPC5_BRACR</name>
<accession>A0A8S9HPC5</accession>